<accession>A0A1V5ZMP6</accession>
<name>A0A1V5ZMP6_9BACT</name>
<proteinExistence type="predicted"/>
<sequence>MFYKLSRQSEKIRKADARKDDFCSSYGMTDPFEDFAECHNLYLNHNAVFVYRAKNNEIMKQKYNFIANLY</sequence>
<gene>
    <name evidence="1" type="ORF">BWY04_00813</name>
</gene>
<organism evidence="1">
    <name type="scientific">candidate division CPR1 bacterium ADurb.Bin160</name>
    <dbReference type="NCBI Taxonomy" id="1852826"/>
    <lineage>
        <taxon>Bacteria</taxon>
        <taxon>candidate division CPR1</taxon>
    </lineage>
</organism>
<comment type="caution">
    <text evidence="1">The sequence shown here is derived from an EMBL/GenBank/DDBJ whole genome shotgun (WGS) entry which is preliminary data.</text>
</comment>
<dbReference type="Proteomes" id="UP000485621">
    <property type="component" value="Unassembled WGS sequence"/>
</dbReference>
<protein>
    <submittedName>
        <fullName evidence="1">Uncharacterized protein</fullName>
    </submittedName>
</protein>
<dbReference type="Gene3D" id="3.40.390.70">
    <property type="match status" value="1"/>
</dbReference>
<dbReference type="EMBL" id="MWDB01000016">
    <property type="protein sequence ID" value="OQB41479.1"/>
    <property type="molecule type" value="Genomic_DNA"/>
</dbReference>
<reference evidence="1" key="1">
    <citation type="submission" date="2017-02" db="EMBL/GenBank/DDBJ databases">
        <title>Delving into the versatile metabolic prowess of the omnipresent phylum Bacteroidetes.</title>
        <authorList>
            <person name="Nobu M.K."/>
            <person name="Mei R."/>
            <person name="Narihiro T."/>
            <person name="Kuroda K."/>
            <person name="Liu W.-T."/>
        </authorList>
    </citation>
    <scope>NUCLEOTIDE SEQUENCE</scope>
    <source>
        <strain evidence="1">ADurb.Bin160</strain>
    </source>
</reference>
<dbReference type="AlphaFoldDB" id="A0A1V5ZMP6"/>
<evidence type="ECO:0000313" key="1">
    <source>
        <dbReference type="EMBL" id="OQB41479.1"/>
    </source>
</evidence>